<feature type="region of interest" description="Disordered" evidence="1">
    <location>
        <begin position="1"/>
        <end position="41"/>
    </location>
</feature>
<gene>
    <name evidence="2" type="ORF">METZ01_LOCUS332654</name>
</gene>
<organism evidence="2">
    <name type="scientific">marine metagenome</name>
    <dbReference type="NCBI Taxonomy" id="408172"/>
    <lineage>
        <taxon>unclassified sequences</taxon>
        <taxon>metagenomes</taxon>
        <taxon>ecological metagenomes</taxon>
    </lineage>
</organism>
<reference evidence="2" key="1">
    <citation type="submission" date="2018-05" db="EMBL/GenBank/DDBJ databases">
        <authorList>
            <person name="Lanie J.A."/>
            <person name="Ng W.-L."/>
            <person name="Kazmierczak K.M."/>
            <person name="Andrzejewski T.M."/>
            <person name="Davidsen T.M."/>
            <person name="Wayne K.J."/>
            <person name="Tettelin H."/>
            <person name="Glass J.I."/>
            <person name="Rusch D."/>
            <person name="Podicherti R."/>
            <person name="Tsui H.-C.T."/>
            <person name="Winkler M.E."/>
        </authorList>
    </citation>
    <scope>NUCLEOTIDE SEQUENCE</scope>
</reference>
<feature type="compositionally biased region" description="Gly residues" evidence="1">
    <location>
        <begin position="14"/>
        <end position="26"/>
    </location>
</feature>
<accession>A0A382Q480</accession>
<protein>
    <submittedName>
        <fullName evidence="2">Uncharacterized protein</fullName>
    </submittedName>
</protein>
<feature type="non-terminal residue" evidence="2">
    <location>
        <position position="1"/>
    </location>
</feature>
<evidence type="ECO:0000313" key="2">
    <source>
        <dbReference type="EMBL" id="SVC79800.1"/>
    </source>
</evidence>
<evidence type="ECO:0000256" key="1">
    <source>
        <dbReference type="SAM" id="MobiDB-lite"/>
    </source>
</evidence>
<dbReference type="AlphaFoldDB" id="A0A382Q480"/>
<sequence length="66" mass="6778">VGLPAAHLERQPAGGLGEVVGVGAGRGRTHHGDRVAGNQRGVGQRQVVVEHEPGGHQHDPTPVQVV</sequence>
<dbReference type="EMBL" id="UINC01111517">
    <property type="protein sequence ID" value="SVC79800.1"/>
    <property type="molecule type" value="Genomic_DNA"/>
</dbReference>
<proteinExistence type="predicted"/>
<name>A0A382Q480_9ZZZZ</name>